<gene>
    <name evidence="3" type="ORF">FW778_01770</name>
</gene>
<feature type="compositionally biased region" description="Basic and acidic residues" evidence="1">
    <location>
        <begin position="77"/>
        <end position="113"/>
    </location>
</feature>
<feature type="compositionally biased region" description="Polar residues" evidence="1">
    <location>
        <begin position="27"/>
        <end position="46"/>
    </location>
</feature>
<feature type="chain" id="PRO_5023804006" evidence="2">
    <location>
        <begin position="20"/>
        <end position="126"/>
    </location>
</feature>
<accession>A0A5J5IIC7</accession>
<dbReference type="Proteomes" id="UP000326903">
    <property type="component" value="Unassembled WGS sequence"/>
</dbReference>
<keyword evidence="2" id="KW-0732">Signal</keyword>
<reference evidence="3 4" key="1">
    <citation type="submission" date="2019-09" db="EMBL/GenBank/DDBJ databases">
        <title>Draft genome sequence of Ginsengibacter sp. BR5-29.</title>
        <authorList>
            <person name="Im W.-T."/>
        </authorList>
    </citation>
    <scope>NUCLEOTIDE SEQUENCE [LARGE SCALE GENOMIC DNA]</scope>
    <source>
        <strain evidence="3 4">BR5-29</strain>
    </source>
</reference>
<dbReference type="AlphaFoldDB" id="A0A5J5IIC7"/>
<dbReference type="EMBL" id="VYQF01000001">
    <property type="protein sequence ID" value="KAA9040795.1"/>
    <property type="molecule type" value="Genomic_DNA"/>
</dbReference>
<evidence type="ECO:0000256" key="1">
    <source>
        <dbReference type="SAM" id="MobiDB-lite"/>
    </source>
</evidence>
<proteinExistence type="predicted"/>
<dbReference type="RefSeq" id="WP_150412883.1">
    <property type="nucleotide sequence ID" value="NZ_VYQF01000001.1"/>
</dbReference>
<evidence type="ECO:0000256" key="2">
    <source>
        <dbReference type="SAM" id="SignalP"/>
    </source>
</evidence>
<evidence type="ECO:0000313" key="4">
    <source>
        <dbReference type="Proteomes" id="UP000326903"/>
    </source>
</evidence>
<keyword evidence="4" id="KW-1185">Reference proteome</keyword>
<feature type="region of interest" description="Disordered" evidence="1">
    <location>
        <begin position="21"/>
        <end position="126"/>
    </location>
</feature>
<feature type="signal peptide" evidence="2">
    <location>
        <begin position="1"/>
        <end position="19"/>
    </location>
</feature>
<feature type="compositionally biased region" description="Low complexity" evidence="1">
    <location>
        <begin position="47"/>
        <end position="76"/>
    </location>
</feature>
<organism evidence="3 4">
    <name type="scientific">Ginsengibacter hankyongi</name>
    <dbReference type="NCBI Taxonomy" id="2607284"/>
    <lineage>
        <taxon>Bacteria</taxon>
        <taxon>Pseudomonadati</taxon>
        <taxon>Bacteroidota</taxon>
        <taxon>Chitinophagia</taxon>
        <taxon>Chitinophagales</taxon>
        <taxon>Chitinophagaceae</taxon>
        <taxon>Ginsengibacter</taxon>
    </lineage>
</organism>
<evidence type="ECO:0000313" key="3">
    <source>
        <dbReference type="EMBL" id="KAA9040795.1"/>
    </source>
</evidence>
<sequence>MKKIITLLFFAGCLSTSFAQSGHRRQTNQPNGNGYQSNQNSENNTDQYSQNSGYGNGGYSNNQRNNRNTENNYGYNNDRDSQDRGDMRRDQHGYSRDNQRGWEDRSYRSWNRESRHHRMYRDDDRD</sequence>
<protein>
    <submittedName>
        <fullName evidence="3">Uncharacterized protein</fullName>
    </submittedName>
</protein>
<name>A0A5J5IIC7_9BACT</name>
<comment type="caution">
    <text evidence="3">The sequence shown here is derived from an EMBL/GenBank/DDBJ whole genome shotgun (WGS) entry which is preliminary data.</text>
</comment>